<feature type="region of interest" description="Disordered" evidence="1">
    <location>
        <begin position="100"/>
        <end position="127"/>
    </location>
</feature>
<dbReference type="InterPro" id="IPR036513">
    <property type="entry name" value="STAS_dom_sf"/>
</dbReference>
<organism evidence="3 4">
    <name type="scientific">Candidatus Segetimicrobium genomatis</name>
    <dbReference type="NCBI Taxonomy" id="2569760"/>
    <lineage>
        <taxon>Bacteria</taxon>
        <taxon>Bacillati</taxon>
        <taxon>Candidatus Sysuimicrobiota</taxon>
        <taxon>Candidatus Sysuimicrobiia</taxon>
        <taxon>Candidatus Sysuimicrobiales</taxon>
        <taxon>Candidatus Segetimicrobiaceae</taxon>
        <taxon>Candidatus Segetimicrobium</taxon>
    </lineage>
</organism>
<evidence type="ECO:0000259" key="2">
    <source>
        <dbReference type="Pfam" id="PF13466"/>
    </source>
</evidence>
<dbReference type="Pfam" id="PF13466">
    <property type="entry name" value="STAS_2"/>
    <property type="match status" value="1"/>
</dbReference>
<sequence length="127" mass="13610">MCTPVTILLVISAPIAREDIPVLCACLRTLLNESAAGFVVCDLGALVDPDAVTVDALARLQLTACRYGRQFQLRHACGELRDLLALMGLGDIVRPEAALPLKPRGQAEERKQGRGVEEEGDPLDSTS</sequence>
<dbReference type="AlphaFoldDB" id="A0A537M032"/>
<feature type="domain" description="MlaB-like STAS" evidence="2">
    <location>
        <begin position="10"/>
        <end position="89"/>
    </location>
</feature>
<dbReference type="EMBL" id="VBAI01000002">
    <property type="protein sequence ID" value="TMJ13629.1"/>
    <property type="molecule type" value="Genomic_DNA"/>
</dbReference>
<name>A0A537M032_9BACT</name>
<dbReference type="Proteomes" id="UP000315217">
    <property type="component" value="Unassembled WGS sequence"/>
</dbReference>
<proteinExistence type="predicted"/>
<dbReference type="Gene3D" id="3.30.750.24">
    <property type="entry name" value="STAS domain"/>
    <property type="match status" value="1"/>
</dbReference>
<reference evidence="3 4" key="1">
    <citation type="journal article" date="2019" name="Nat. Microbiol.">
        <title>Mediterranean grassland soil C-N compound turnover is dependent on rainfall and depth, and is mediated by genomically divergent microorganisms.</title>
        <authorList>
            <person name="Diamond S."/>
            <person name="Andeer P.F."/>
            <person name="Li Z."/>
            <person name="Crits-Christoph A."/>
            <person name="Burstein D."/>
            <person name="Anantharaman K."/>
            <person name="Lane K.R."/>
            <person name="Thomas B.C."/>
            <person name="Pan C."/>
            <person name="Northen T.R."/>
            <person name="Banfield J.F."/>
        </authorList>
    </citation>
    <scope>NUCLEOTIDE SEQUENCE [LARGE SCALE GENOMIC DNA]</scope>
    <source>
        <strain evidence="3">NP_1</strain>
    </source>
</reference>
<evidence type="ECO:0000313" key="4">
    <source>
        <dbReference type="Proteomes" id="UP000315217"/>
    </source>
</evidence>
<accession>A0A537M032</accession>
<evidence type="ECO:0000313" key="3">
    <source>
        <dbReference type="EMBL" id="TMJ13629.1"/>
    </source>
</evidence>
<dbReference type="InterPro" id="IPR058548">
    <property type="entry name" value="MlaB-like_STAS"/>
</dbReference>
<gene>
    <name evidence="3" type="ORF">E6G98_00030</name>
</gene>
<evidence type="ECO:0000256" key="1">
    <source>
        <dbReference type="SAM" id="MobiDB-lite"/>
    </source>
</evidence>
<feature type="compositionally biased region" description="Basic and acidic residues" evidence="1">
    <location>
        <begin position="105"/>
        <end position="117"/>
    </location>
</feature>
<protein>
    <submittedName>
        <fullName evidence="3">STAS domain-containing protein</fullName>
    </submittedName>
</protein>
<dbReference type="SUPFAM" id="SSF52091">
    <property type="entry name" value="SpoIIaa-like"/>
    <property type="match status" value="1"/>
</dbReference>
<comment type="caution">
    <text evidence="3">The sequence shown here is derived from an EMBL/GenBank/DDBJ whole genome shotgun (WGS) entry which is preliminary data.</text>
</comment>
<feature type="compositionally biased region" description="Acidic residues" evidence="1">
    <location>
        <begin position="118"/>
        <end position="127"/>
    </location>
</feature>